<proteinExistence type="predicted"/>
<organism evidence="1 2">
    <name type="scientific">Austropuccinia psidii MF-1</name>
    <dbReference type="NCBI Taxonomy" id="1389203"/>
    <lineage>
        <taxon>Eukaryota</taxon>
        <taxon>Fungi</taxon>
        <taxon>Dikarya</taxon>
        <taxon>Basidiomycota</taxon>
        <taxon>Pucciniomycotina</taxon>
        <taxon>Pucciniomycetes</taxon>
        <taxon>Pucciniales</taxon>
        <taxon>Sphaerophragmiaceae</taxon>
        <taxon>Austropuccinia</taxon>
    </lineage>
</organism>
<keyword evidence="2" id="KW-1185">Reference proteome</keyword>
<dbReference type="OrthoDB" id="5978043at2759"/>
<dbReference type="Proteomes" id="UP000765509">
    <property type="component" value="Unassembled WGS sequence"/>
</dbReference>
<protein>
    <submittedName>
        <fullName evidence="1">Uncharacterized protein</fullName>
    </submittedName>
</protein>
<comment type="caution">
    <text evidence="1">The sequence shown here is derived from an EMBL/GenBank/DDBJ whole genome shotgun (WGS) entry which is preliminary data.</text>
</comment>
<sequence>MIQTFEYMVRNSCSYGPKLKYFYVFTHDWFTLIPALELEYKTSLHASTKKTPAILEKRWNSELPQDSLRKDLVEILPTASSFKGTLEKA</sequence>
<gene>
    <name evidence="1" type="ORF">O181_039890</name>
</gene>
<dbReference type="AlphaFoldDB" id="A0A9Q3DC97"/>
<accession>A0A9Q3DC97</accession>
<evidence type="ECO:0000313" key="2">
    <source>
        <dbReference type="Proteomes" id="UP000765509"/>
    </source>
</evidence>
<reference evidence="1" key="1">
    <citation type="submission" date="2021-03" db="EMBL/GenBank/DDBJ databases">
        <title>Draft genome sequence of rust myrtle Austropuccinia psidii MF-1, a brazilian biotype.</title>
        <authorList>
            <person name="Quecine M.C."/>
            <person name="Pachon D.M.R."/>
            <person name="Bonatelli M.L."/>
            <person name="Correr F.H."/>
            <person name="Franceschini L.M."/>
            <person name="Leite T.F."/>
            <person name="Margarido G.R.A."/>
            <person name="Almeida C.A."/>
            <person name="Ferrarezi J.A."/>
            <person name="Labate C.A."/>
        </authorList>
    </citation>
    <scope>NUCLEOTIDE SEQUENCE</scope>
    <source>
        <strain evidence="1">MF-1</strain>
    </source>
</reference>
<evidence type="ECO:0000313" key="1">
    <source>
        <dbReference type="EMBL" id="MBW0500175.1"/>
    </source>
</evidence>
<name>A0A9Q3DC97_9BASI</name>
<dbReference type="EMBL" id="AVOT02015679">
    <property type="protein sequence ID" value="MBW0500175.1"/>
    <property type="molecule type" value="Genomic_DNA"/>
</dbReference>